<accession>A0A8T2STJ1</accession>
<dbReference type="GO" id="GO:0004672">
    <property type="term" value="F:protein kinase activity"/>
    <property type="evidence" value="ECO:0007669"/>
    <property type="project" value="InterPro"/>
</dbReference>
<evidence type="ECO:0000256" key="1">
    <source>
        <dbReference type="ARBA" id="ARBA00022679"/>
    </source>
</evidence>
<dbReference type="PANTHER" id="PTHR46008">
    <property type="entry name" value="LEAF RUST 10 DISEASE-RESISTANCE LOCUS RECEPTOR-LIKE PROTEIN KINASE-LIKE 1.4"/>
    <property type="match status" value="1"/>
</dbReference>
<keyword evidence="10" id="KW-1185">Reference proteome</keyword>
<dbReference type="Gene3D" id="1.10.510.10">
    <property type="entry name" value="Transferase(Phosphotransferase) domain 1"/>
    <property type="match status" value="1"/>
</dbReference>
<feature type="binding site" evidence="5">
    <location>
        <position position="447"/>
    </location>
    <ligand>
        <name>ATP</name>
        <dbReference type="ChEBI" id="CHEBI:30616"/>
    </ligand>
</feature>
<feature type="compositionally biased region" description="Basic and acidic residues" evidence="6">
    <location>
        <begin position="1"/>
        <end position="13"/>
    </location>
</feature>
<dbReference type="InterPro" id="IPR017441">
    <property type="entry name" value="Protein_kinase_ATP_BS"/>
</dbReference>
<evidence type="ECO:0000256" key="6">
    <source>
        <dbReference type="SAM" id="MobiDB-lite"/>
    </source>
</evidence>
<keyword evidence="2 5" id="KW-0547">Nucleotide-binding</keyword>
<dbReference type="InterPro" id="IPR008271">
    <property type="entry name" value="Ser/Thr_kinase_AS"/>
</dbReference>
<dbReference type="PROSITE" id="PS50011">
    <property type="entry name" value="PROTEIN_KINASE_DOM"/>
    <property type="match status" value="1"/>
</dbReference>
<keyword evidence="7" id="KW-1133">Transmembrane helix</keyword>
<dbReference type="Gene3D" id="3.30.200.20">
    <property type="entry name" value="Phosphorylase Kinase, domain 1"/>
    <property type="match status" value="1"/>
</dbReference>
<gene>
    <name evidence="9" type="ORF">KP509_18G056300</name>
</gene>
<dbReference type="PROSITE" id="PS00107">
    <property type="entry name" value="PROTEIN_KINASE_ATP"/>
    <property type="match status" value="1"/>
</dbReference>
<dbReference type="GO" id="GO:0005524">
    <property type="term" value="F:ATP binding"/>
    <property type="evidence" value="ECO:0007669"/>
    <property type="project" value="UniProtKB-UniRule"/>
</dbReference>
<feature type="region of interest" description="Disordered" evidence="6">
    <location>
        <begin position="1"/>
        <end position="29"/>
    </location>
</feature>
<dbReference type="SUPFAM" id="SSF56112">
    <property type="entry name" value="Protein kinase-like (PK-like)"/>
    <property type="match status" value="1"/>
</dbReference>
<keyword evidence="7" id="KW-0812">Transmembrane</keyword>
<evidence type="ECO:0000256" key="7">
    <source>
        <dbReference type="SAM" id="Phobius"/>
    </source>
</evidence>
<keyword evidence="4 5" id="KW-0067">ATP-binding</keyword>
<comment type="caution">
    <text evidence="9">The sequence shown here is derived from an EMBL/GenBank/DDBJ whole genome shotgun (WGS) entry which is preliminary data.</text>
</comment>
<evidence type="ECO:0000313" key="9">
    <source>
        <dbReference type="EMBL" id="KAH7365959.1"/>
    </source>
</evidence>
<dbReference type="InterPro" id="IPR011009">
    <property type="entry name" value="Kinase-like_dom_sf"/>
</dbReference>
<evidence type="ECO:0000313" key="10">
    <source>
        <dbReference type="Proteomes" id="UP000825935"/>
    </source>
</evidence>
<dbReference type="InterPro" id="IPR000719">
    <property type="entry name" value="Prot_kinase_dom"/>
</dbReference>
<evidence type="ECO:0000256" key="2">
    <source>
        <dbReference type="ARBA" id="ARBA00022741"/>
    </source>
</evidence>
<feature type="transmembrane region" description="Helical" evidence="7">
    <location>
        <begin position="341"/>
        <end position="364"/>
    </location>
</feature>
<dbReference type="SMART" id="SM00220">
    <property type="entry name" value="S_TKc"/>
    <property type="match status" value="1"/>
</dbReference>
<dbReference type="AlphaFoldDB" id="A0A8T2STJ1"/>
<dbReference type="Pfam" id="PF00069">
    <property type="entry name" value="Pkinase"/>
    <property type="match status" value="1"/>
</dbReference>
<dbReference type="OrthoDB" id="4062651at2759"/>
<evidence type="ECO:0000256" key="4">
    <source>
        <dbReference type="ARBA" id="ARBA00022840"/>
    </source>
</evidence>
<dbReference type="EMBL" id="CM035423">
    <property type="protein sequence ID" value="KAH7365959.1"/>
    <property type="molecule type" value="Genomic_DNA"/>
</dbReference>
<evidence type="ECO:0000256" key="5">
    <source>
        <dbReference type="PROSITE-ProRule" id="PRU10141"/>
    </source>
</evidence>
<reference evidence="9" key="1">
    <citation type="submission" date="2021-08" db="EMBL/GenBank/DDBJ databases">
        <title>WGS assembly of Ceratopteris richardii.</title>
        <authorList>
            <person name="Marchant D.B."/>
            <person name="Chen G."/>
            <person name="Jenkins J."/>
            <person name="Shu S."/>
            <person name="Leebens-Mack J."/>
            <person name="Grimwood J."/>
            <person name="Schmutz J."/>
            <person name="Soltis P."/>
            <person name="Soltis D."/>
            <person name="Chen Z.-H."/>
        </authorList>
    </citation>
    <scope>NUCLEOTIDE SEQUENCE</scope>
    <source>
        <strain evidence="9">Whitten #5841</strain>
        <tissue evidence="9">Leaf</tissue>
    </source>
</reference>
<proteinExistence type="predicted"/>
<keyword evidence="7" id="KW-0472">Membrane</keyword>
<dbReference type="PROSITE" id="PS00108">
    <property type="entry name" value="PROTEIN_KINASE_ST"/>
    <property type="match status" value="1"/>
</dbReference>
<sequence length="715" mass="80068">MIRQIDPPRRCDDLSSGAHQRPRRRPSLRQSTQLCGRLFFMMLMLSSAASCSSAPLCALSACDKSLQVCGRLGPLPYPFGKEGSNCGASPQFSLSGCGDTNDTRSDKPPVFWDSFYGCPAIVGLDQAGIINVSWVDRADRSTTMLSSPSCQVYSRQDLYPMLPKGAASGSGIDFRTDPDFSAFYLTPNNVFLLFNCTNSAHMNSSNYIQVDSKNCMSFQSQCKSNHSLLKGFSGSCAQFYAHKKLDLGNAMTFSGCSHFQFLLTENASLPINEWVPHVLQLTWTPKNYNFELGPSCRRCEASNGTCGFADSADFRCFCPYNRTSAIDCNTLHVNHHSNCTLITISSAAASLSTLIIVSLILAFYRLRRSRRRIFDSNSAPNSNLEVGNHQQLWSFPSDLGPISLQKYSYHEILEATQSFADVNIIGYGGSGFVYRGVLKEGRVVAIKRHAHQHFERMDQFYNEIRILSMVDHPNLVKLYGFCYRDDKDLLLVFEHVCNGSLYDQLHHQKDAEKKNFSCRVVGINSWRVRLRLSMEIAQALSFLHNCASPQILHRDVKTSNILLDDGFHAKLADFGLSRLVPLRARHVSTDPQGTPGYVDPEYLNCYRLTDKSDVYSFGVVLMELVSGMLPVDVSRSEKDTILSSMALLKEKEGTWKELVDSNCWREDEDINAGIASLEMMQLAFWCLRPNKEDRPSMGEVAGTLTKLWWSYGGES</sequence>
<feature type="domain" description="Protein kinase" evidence="8">
    <location>
        <begin position="419"/>
        <end position="709"/>
    </location>
</feature>
<keyword evidence="3" id="KW-0418">Kinase</keyword>
<keyword evidence="1" id="KW-0808">Transferase</keyword>
<name>A0A8T2STJ1_CERRI</name>
<dbReference type="CDD" id="cd14066">
    <property type="entry name" value="STKc_IRAK"/>
    <property type="match status" value="1"/>
</dbReference>
<dbReference type="PANTHER" id="PTHR46008:SF2">
    <property type="entry name" value="LEAF RUST 10 DISEASE-RESISTANCE LOCUS RECEPTOR-LIKE PROTEIN KINASE-LIKE 1.4"/>
    <property type="match status" value="1"/>
</dbReference>
<dbReference type="OMA" id="RINIAWE"/>
<dbReference type="Proteomes" id="UP000825935">
    <property type="component" value="Chromosome 18"/>
</dbReference>
<protein>
    <recommendedName>
        <fullName evidence="8">Protein kinase domain-containing protein</fullName>
    </recommendedName>
</protein>
<evidence type="ECO:0000256" key="3">
    <source>
        <dbReference type="ARBA" id="ARBA00022777"/>
    </source>
</evidence>
<organism evidence="9 10">
    <name type="scientific">Ceratopteris richardii</name>
    <name type="common">Triangle waterfern</name>
    <dbReference type="NCBI Taxonomy" id="49495"/>
    <lineage>
        <taxon>Eukaryota</taxon>
        <taxon>Viridiplantae</taxon>
        <taxon>Streptophyta</taxon>
        <taxon>Embryophyta</taxon>
        <taxon>Tracheophyta</taxon>
        <taxon>Polypodiopsida</taxon>
        <taxon>Polypodiidae</taxon>
        <taxon>Polypodiales</taxon>
        <taxon>Pteridineae</taxon>
        <taxon>Pteridaceae</taxon>
        <taxon>Parkerioideae</taxon>
        <taxon>Ceratopteris</taxon>
    </lineage>
</organism>
<evidence type="ECO:0000259" key="8">
    <source>
        <dbReference type="PROSITE" id="PS50011"/>
    </source>
</evidence>